<dbReference type="EMBL" id="CM043018">
    <property type="protein sequence ID" value="KAI4462531.1"/>
    <property type="molecule type" value="Genomic_DNA"/>
</dbReference>
<dbReference type="Proteomes" id="UP001056778">
    <property type="component" value="Chromosome 4"/>
</dbReference>
<keyword evidence="2" id="KW-1185">Reference proteome</keyword>
<evidence type="ECO:0000313" key="2">
    <source>
        <dbReference type="Proteomes" id="UP001056778"/>
    </source>
</evidence>
<gene>
    <name evidence="1" type="ORF">MML48_4g00008452</name>
</gene>
<organism evidence="1 2">
    <name type="scientific">Holotrichia oblita</name>
    <name type="common">Chafer beetle</name>
    <dbReference type="NCBI Taxonomy" id="644536"/>
    <lineage>
        <taxon>Eukaryota</taxon>
        <taxon>Metazoa</taxon>
        <taxon>Ecdysozoa</taxon>
        <taxon>Arthropoda</taxon>
        <taxon>Hexapoda</taxon>
        <taxon>Insecta</taxon>
        <taxon>Pterygota</taxon>
        <taxon>Neoptera</taxon>
        <taxon>Endopterygota</taxon>
        <taxon>Coleoptera</taxon>
        <taxon>Polyphaga</taxon>
        <taxon>Scarabaeiformia</taxon>
        <taxon>Scarabaeidae</taxon>
        <taxon>Melolonthinae</taxon>
        <taxon>Holotrichia</taxon>
    </lineage>
</organism>
<accession>A0ACB9T6W0</accession>
<name>A0ACB9T6W0_HOLOL</name>
<evidence type="ECO:0000313" key="1">
    <source>
        <dbReference type="EMBL" id="KAI4462531.1"/>
    </source>
</evidence>
<comment type="caution">
    <text evidence="1">The sequence shown here is derived from an EMBL/GenBank/DDBJ whole genome shotgun (WGS) entry which is preliminary data.</text>
</comment>
<protein>
    <submittedName>
        <fullName evidence="1">Ran binding protein</fullName>
    </submittedName>
</protein>
<proteinExistence type="predicted"/>
<sequence length="429" mass="46741">MAGKRSATTDLDHQNWDREEEPEGAGTYTKASEEVLQKRVIKSAKRRNPISNSDSTGKSAFGSFTGFNKPASTSFAFLNNIATTKEATSSMNGISNPSIFTQPSNVGNTIFKTSEHKTSNNAKDDEYYAKLKGLNESVSNWIKKHVDTNPFINLRPVFKDYEKYFDELELLKSKKQSEGNTAKKSKDDSASPASFNKELSSFVFKATNVSDDKEQSAAVATPQFSFGSSANAKESNTTSVTTPTFSFGSASTTTTSAPSFSFGSTTKVAASTGFSFGSPSGTPFSFTNVAQPAPSNKEEASEEQDDDEPPKVEFTPVVEQGHTYTVKCKVFVKNQDSFGDRGVGTLYLKPVPDNEKTQLIVRANTNLGNLLCNFILSKSIPTKRMGKKDVMLVCLPTPDSKPPPVPILLRVKSPEEADELLAELEKHKK</sequence>
<reference evidence="1" key="1">
    <citation type="submission" date="2022-04" db="EMBL/GenBank/DDBJ databases">
        <title>Chromosome-scale genome assembly of Holotrichia oblita Faldermann.</title>
        <authorList>
            <person name="Rongchong L."/>
        </authorList>
    </citation>
    <scope>NUCLEOTIDE SEQUENCE</scope>
    <source>
        <strain evidence="1">81SQS9</strain>
    </source>
</reference>